<reference evidence="1" key="1">
    <citation type="submission" date="2022-08" db="EMBL/GenBank/DDBJ databases">
        <title>Genome Sequence of Fusarium decemcellulare.</title>
        <authorList>
            <person name="Buettner E."/>
        </authorList>
    </citation>
    <scope>NUCLEOTIDE SEQUENCE</scope>
    <source>
        <strain evidence="1">Babe19</strain>
    </source>
</reference>
<organism evidence="1 2">
    <name type="scientific">Fusarium decemcellulare</name>
    <dbReference type="NCBI Taxonomy" id="57161"/>
    <lineage>
        <taxon>Eukaryota</taxon>
        <taxon>Fungi</taxon>
        <taxon>Dikarya</taxon>
        <taxon>Ascomycota</taxon>
        <taxon>Pezizomycotina</taxon>
        <taxon>Sordariomycetes</taxon>
        <taxon>Hypocreomycetidae</taxon>
        <taxon>Hypocreales</taxon>
        <taxon>Nectriaceae</taxon>
        <taxon>Fusarium</taxon>
        <taxon>Fusarium decemcellulare species complex</taxon>
    </lineage>
</organism>
<proteinExistence type="predicted"/>
<dbReference type="EMBL" id="JANRMS010003961">
    <property type="protein sequence ID" value="KAJ3513157.1"/>
    <property type="molecule type" value="Genomic_DNA"/>
</dbReference>
<comment type="caution">
    <text evidence="1">The sequence shown here is derived from an EMBL/GenBank/DDBJ whole genome shotgun (WGS) entry which is preliminary data.</text>
</comment>
<gene>
    <name evidence="1" type="ORF">NM208_g15226</name>
</gene>
<evidence type="ECO:0000313" key="2">
    <source>
        <dbReference type="Proteomes" id="UP001148629"/>
    </source>
</evidence>
<evidence type="ECO:0000313" key="1">
    <source>
        <dbReference type="EMBL" id="KAJ3513157.1"/>
    </source>
</evidence>
<dbReference type="Proteomes" id="UP001148629">
    <property type="component" value="Unassembled WGS sequence"/>
</dbReference>
<protein>
    <submittedName>
        <fullName evidence="1">Uncharacterized protein</fullName>
    </submittedName>
</protein>
<sequence length="212" mass="23569">MNNTSDTESTLGALTSDDFDQIRAKTKVRLQEAKSARMKAALDLAELQGREQSCRAIQRASVMHGEAQREKINQRLGIDRRKDSDPMDQLLEATALSQMHLIQEHHNAIFPINRSLPALIAITKTKKEEASKAVRAAKGRLTALDHMWEGKLAAEKKHVAAMERERAALVMQQADNNYEKASKGLDNAISMAGQEDWAAIIRDVRAEKAKAS</sequence>
<name>A0ACC1RFG9_9HYPO</name>
<keyword evidence="2" id="KW-1185">Reference proteome</keyword>
<accession>A0ACC1RFG9</accession>